<dbReference type="SMART" id="SM00360">
    <property type="entry name" value="RRM"/>
    <property type="match status" value="2"/>
</dbReference>
<feature type="domain" description="RRM" evidence="4">
    <location>
        <begin position="232"/>
        <end position="355"/>
    </location>
</feature>
<dbReference type="SUPFAM" id="SSF54928">
    <property type="entry name" value="RNA-binding domain, RBD"/>
    <property type="match status" value="1"/>
</dbReference>
<dbReference type="Pfam" id="PF00076">
    <property type="entry name" value="RRM_1"/>
    <property type="match status" value="1"/>
</dbReference>
<sequence length="450" mass="48490">MATTSTSPPPPDSSKKRKRHYAPTEEIEVDVSLPEPPSKKAARRAKKGKTNPAPQASLHDISDLTEEAPPPSVPTPTSPPPPTAPPARSPHGIWIGNLSFLTTPSSLRTHLCTTASLRPSQITRVHLPLSTRPLLPHQIRQMITVASQDTDAPAAEPPKFQNKGFAYVDFDSAEGVFQALQATESVLDGRNVLIKDANNFSGRPEVVAAPAAGAGDATGKAGHGKEGKPKSKRVFVGNLAFDTTREELEGHFGQAGEVEDAFVATFEDTGKCKGFGWVRFGTEEEAERAVRGWVWKVEDDLAGDVEEEGEGEGGEGGDEEGKEGKGGKKLAPAKKRKWWINKLRGRLLRCEYAEDASTRYKKRFGKGRRAEDGVGAGAGAVEATEGGEEGGQMHEKRRRHRVRGTDEQKAEARSRRPRDARTIAPGQALANAPRQSGAIVQGQGKKVTFD</sequence>
<gene>
    <name evidence="5" type="ORF">KVT40_008958</name>
</gene>
<dbReference type="AlphaFoldDB" id="A0A8K0KUX8"/>
<dbReference type="EMBL" id="JAESVG020000010">
    <property type="protein sequence ID" value="KAG8623982.1"/>
    <property type="molecule type" value="Genomic_DNA"/>
</dbReference>
<comment type="caution">
    <text evidence="5">The sequence shown here is derived from an EMBL/GenBank/DDBJ whole genome shotgun (WGS) entry which is preliminary data.</text>
</comment>
<dbReference type="OrthoDB" id="1875751at2759"/>
<dbReference type="InterPro" id="IPR000504">
    <property type="entry name" value="RRM_dom"/>
</dbReference>
<evidence type="ECO:0000256" key="1">
    <source>
        <dbReference type="ARBA" id="ARBA00022884"/>
    </source>
</evidence>
<feature type="compositionally biased region" description="Basic and acidic residues" evidence="3">
    <location>
        <begin position="403"/>
        <end position="421"/>
    </location>
</feature>
<name>A0A8K0KUX8_9PEZI</name>
<evidence type="ECO:0000313" key="6">
    <source>
        <dbReference type="Proteomes" id="UP000809789"/>
    </source>
</evidence>
<dbReference type="InterPro" id="IPR012677">
    <property type="entry name" value="Nucleotide-bd_a/b_plait_sf"/>
</dbReference>
<feature type="compositionally biased region" description="Pro residues" evidence="3">
    <location>
        <begin position="68"/>
        <end position="88"/>
    </location>
</feature>
<dbReference type="Proteomes" id="UP000809789">
    <property type="component" value="Unassembled WGS sequence"/>
</dbReference>
<keyword evidence="6" id="KW-1185">Reference proteome</keyword>
<feature type="region of interest" description="Disordered" evidence="3">
    <location>
        <begin position="302"/>
        <end position="331"/>
    </location>
</feature>
<keyword evidence="1 2" id="KW-0694">RNA-binding</keyword>
<dbReference type="PROSITE" id="PS50102">
    <property type="entry name" value="RRM"/>
    <property type="match status" value="2"/>
</dbReference>
<feature type="region of interest" description="Disordered" evidence="3">
    <location>
        <begin position="366"/>
        <end position="450"/>
    </location>
</feature>
<dbReference type="InterPro" id="IPR035979">
    <property type="entry name" value="RBD_domain_sf"/>
</dbReference>
<feature type="compositionally biased region" description="Acidic residues" evidence="3">
    <location>
        <begin position="302"/>
        <end position="321"/>
    </location>
</feature>
<feature type="region of interest" description="Disordered" evidence="3">
    <location>
        <begin position="1"/>
        <end position="91"/>
    </location>
</feature>
<dbReference type="PANTHER" id="PTHR23236:SF95">
    <property type="entry name" value="NUCLEOLAR PROTEIN 13"/>
    <property type="match status" value="1"/>
</dbReference>
<dbReference type="GO" id="GO:0003723">
    <property type="term" value="F:RNA binding"/>
    <property type="evidence" value="ECO:0007669"/>
    <property type="project" value="UniProtKB-UniRule"/>
</dbReference>
<evidence type="ECO:0000259" key="4">
    <source>
        <dbReference type="PROSITE" id="PS50102"/>
    </source>
</evidence>
<reference evidence="5" key="1">
    <citation type="submission" date="2021-07" db="EMBL/GenBank/DDBJ databases">
        <title>Elsinoe batatas strain:CRI-CJ2 Genome sequencing and assembly.</title>
        <authorList>
            <person name="Huang L."/>
        </authorList>
    </citation>
    <scope>NUCLEOTIDE SEQUENCE</scope>
    <source>
        <strain evidence="5">CRI-CJ2</strain>
    </source>
</reference>
<accession>A0A8K0KUX8</accession>
<dbReference type="Gene3D" id="3.30.70.330">
    <property type="match status" value="2"/>
</dbReference>
<organism evidence="5 6">
    <name type="scientific">Elsinoe batatas</name>
    <dbReference type="NCBI Taxonomy" id="2601811"/>
    <lineage>
        <taxon>Eukaryota</taxon>
        <taxon>Fungi</taxon>
        <taxon>Dikarya</taxon>
        <taxon>Ascomycota</taxon>
        <taxon>Pezizomycotina</taxon>
        <taxon>Dothideomycetes</taxon>
        <taxon>Dothideomycetidae</taxon>
        <taxon>Myriangiales</taxon>
        <taxon>Elsinoaceae</taxon>
        <taxon>Elsinoe</taxon>
    </lineage>
</organism>
<feature type="domain" description="RRM" evidence="4">
    <location>
        <begin position="91"/>
        <end position="199"/>
    </location>
</feature>
<dbReference type="PANTHER" id="PTHR23236">
    <property type="entry name" value="EUKARYOTIC TRANSLATION INITIATION FACTOR 4B/4H"/>
    <property type="match status" value="1"/>
</dbReference>
<evidence type="ECO:0000313" key="5">
    <source>
        <dbReference type="EMBL" id="KAG8623982.1"/>
    </source>
</evidence>
<evidence type="ECO:0000256" key="2">
    <source>
        <dbReference type="PROSITE-ProRule" id="PRU00176"/>
    </source>
</evidence>
<protein>
    <recommendedName>
        <fullName evidence="4">RRM domain-containing protein</fullName>
    </recommendedName>
</protein>
<dbReference type="GO" id="GO:0005730">
    <property type="term" value="C:nucleolus"/>
    <property type="evidence" value="ECO:0007669"/>
    <property type="project" value="TreeGrafter"/>
</dbReference>
<evidence type="ECO:0000256" key="3">
    <source>
        <dbReference type="SAM" id="MobiDB-lite"/>
    </source>
</evidence>
<proteinExistence type="predicted"/>
<feature type="compositionally biased region" description="Basic residues" evidence="3">
    <location>
        <begin position="40"/>
        <end position="49"/>
    </location>
</feature>